<organism evidence="2">
    <name type="scientific">Thermus caliditerrae</name>
    <dbReference type="NCBI Taxonomy" id="1330700"/>
    <lineage>
        <taxon>Bacteria</taxon>
        <taxon>Thermotogati</taxon>
        <taxon>Deinococcota</taxon>
        <taxon>Deinococci</taxon>
        <taxon>Thermales</taxon>
        <taxon>Thermaceae</taxon>
        <taxon>Thermus</taxon>
    </lineage>
</organism>
<accession>A0A7C5VK74</accession>
<evidence type="ECO:0000313" key="2">
    <source>
        <dbReference type="EMBL" id="HHM68454.1"/>
    </source>
</evidence>
<dbReference type="SUPFAM" id="SSF48452">
    <property type="entry name" value="TPR-like"/>
    <property type="match status" value="1"/>
</dbReference>
<name>A0A7C5VK74_9DEIN</name>
<dbReference type="InterPro" id="IPR011990">
    <property type="entry name" value="TPR-like_helical_dom_sf"/>
</dbReference>
<protein>
    <recommendedName>
        <fullName evidence="3">Tetratricopeptide repeat protein</fullName>
    </recommendedName>
</protein>
<dbReference type="AlphaFoldDB" id="A0A7C5VK74"/>
<reference evidence="2" key="1">
    <citation type="journal article" date="2020" name="mSystems">
        <title>Genome- and Community-Level Interaction Insights into Carbon Utilization and Element Cycling Functions of Hydrothermarchaeota in Hydrothermal Sediment.</title>
        <authorList>
            <person name="Zhou Z."/>
            <person name="Liu Y."/>
            <person name="Xu W."/>
            <person name="Pan J."/>
            <person name="Luo Z.H."/>
            <person name="Li M."/>
        </authorList>
    </citation>
    <scope>NUCLEOTIDE SEQUENCE [LARGE SCALE GENOMIC DNA]</scope>
    <source>
        <strain evidence="2">SpSt-1071</strain>
    </source>
</reference>
<feature type="chain" id="PRO_5027559387" description="Tetratricopeptide repeat protein" evidence="1">
    <location>
        <begin position="22"/>
        <end position="261"/>
    </location>
</feature>
<dbReference type="PROSITE" id="PS51257">
    <property type="entry name" value="PROKAR_LIPOPROTEIN"/>
    <property type="match status" value="1"/>
</dbReference>
<evidence type="ECO:0000256" key="1">
    <source>
        <dbReference type="SAM" id="SignalP"/>
    </source>
</evidence>
<feature type="signal peptide" evidence="1">
    <location>
        <begin position="1"/>
        <end position="21"/>
    </location>
</feature>
<keyword evidence="1" id="KW-0732">Signal</keyword>
<gene>
    <name evidence="2" type="ORF">ENM28_07115</name>
</gene>
<sequence>MRKAVLLAALLLSACAPQVGGPLGEVDLASALSGSGTYRGSEPLPSVALSSLTSPDPRVREEAFALLRRQRAQAGEAGPEFMYLYGAYHLASGDYGQAAFYFNLGLRSLYPYAFDRQGRDVWDYGYGRASAYLHTEPQKALRDAVLLAEKAPPPAGGRVPKALLALELRVRALLALKGYEEALKAAEDYFRTWNGLPTPYLEGQRAFWRVALLRAEALEGLGRLEEAREAYAAILAAREKLVPVEEEVLRRARERLAALQP</sequence>
<proteinExistence type="predicted"/>
<dbReference type="EMBL" id="DRXE01000256">
    <property type="protein sequence ID" value="HHM68454.1"/>
    <property type="molecule type" value="Genomic_DNA"/>
</dbReference>
<comment type="caution">
    <text evidence="2">The sequence shown here is derived from an EMBL/GenBank/DDBJ whole genome shotgun (WGS) entry which is preliminary data.</text>
</comment>
<evidence type="ECO:0008006" key="3">
    <source>
        <dbReference type="Google" id="ProtNLM"/>
    </source>
</evidence>